<dbReference type="AlphaFoldDB" id="A0AAN8IGC4"/>
<proteinExistence type="predicted"/>
<comment type="caution">
    <text evidence="1">The sequence shown here is derived from an EMBL/GenBank/DDBJ whole genome shotgun (WGS) entry which is preliminary data.</text>
</comment>
<name>A0AAN8IGC4_TRICO</name>
<dbReference type="Proteomes" id="UP001331761">
    <property type="component" value="Unassembled WGS sequence"/>
</dbReference>
<feature type="non-terminal residue" evidence="1">
    <location>
        <position position="1"/>
    </location>
</feature>
<evidence type="ECO:0000313" key="2">
    <source>
        <dbReference type="Proteomes" id="UP001331761"/>
    </source>
</evidence>
<evidence type="ECO:0008006" key="3">
    <source>
        <dbReference type="Google" id="ProtNLM"/>
    </source>
</evidence>
<keyword evidence="2" id="KW-1185">Reference proteome</keyword>
<accession>A0AAN8IGC4</accession>
<gene>
    <name evidence="1" type="ORF">GCK32_019634</name>
</gene>
<evidence type="ECO:0000313" key="1">
    <source>
        <dbReference type="EMBL" id="KAK5968973.1"/>
    </source>
</evidence>
<protein>
    <recommendedName>
        <fullName evidence="3">Peptidase S1 domain-containing protein</fullName>
    </recommendedName>
</protein>
<reference evidence="1 2" key="1">
    <citation type="submission" date="2019-10" db="EMBL/GenBank/DDBJ databases">
        <title>Assembly and Annotation for the nematode Trichostrongylus colubriformis.</title>
        <authorList>
            <person name="Martin J."/>
        </authorList>
    </citation>
    <scope>NUCLEOTIDE SEQUENCE [LARGE SCALE GENOMIC DNA]</scope>
    <source>
        <strain evidence="1">G859</strain>
        <tissue evidence="1">Whole worm</tissue>
    </source>
</reference>
<dbReference type="EMBL" id="WIXE01020776">
    <property type="protein sequence ID" value="KAK5968973.1"/>
    <property type="molecule type" value="Genomic_DNA"/>
</dbReference>
<sequence length="73" mass="8016">QLGPSGRFVIVGVLSIGIGFGSKPCVKEPYFANAYGDVRQHLGWICRHTGVCPKAIRIKSTGKRQLRQITYGK</sequence>
<organism evidence="1 2">
    <name type="scientific">Trichostrongylus colubriformis</name>
    <name type="common">Black scour worm</name>
    <dbReference type="NCBI Taxonomy" id="6319"/>
    <lineage>
        <taxon>Eukaryota</taxon>
        <taxon>Metazoa</taxon>
        <taxon>Ecdysozoa</taxon>
        <taxon>Nematoda</taxon>
        <taxon>Chromadorea</taxon>
        <taxon>Rhabditida</taxon>
        <taxon>Rhabditina</taxon>
        <taxon>Rhabditomorpha</taxon>
        <taxon>Strongyloidea</taxon>
        <taxon>Trichostrongylidae</taxon>
        <taxon>Trichostrongylus</taxon>
    </lineage>
</organism>